<comment type="similarity">
    <text evidence="1 2">Belongs to the peptidase M16 family.</text>
</comment>
<dbReference type="Pfam" id="PF00675">
    <property type="entry name" value="Peptidase_M16"/>
    <property type="match status" value="1"/>
</dbReference>
<evidence type="ECO:0008006" key="7">
    <source>
        <dbReference type="Google" id="ProtNLM"/>
    </source>
</evidence>
<organism evidence="5 6">
    <name type="scientific">Candidatus Uhrbacteria bacterium CG_4_10_14_0_8_um_filter_58_22</name>
    <dbReference type="NCBI Taxonomy" id="1975029"/>
    <lineage>
        <taxon>Bacteria</taxon>
        <taxon>Candidatus Uhriibacteriota</taxon>
    </lineage>
</organism>
<dbReference type="Proteomes" id="UP000230973">
    <property type="component" value="Unassembled WGS sequence"/>
</dbReference>
<dbReference type="PANTHER" id="PTHR11851:SF49">
    <property type="entry name" value="MITOCHONDRIAL-PROCESSING PEPTIDASE SUBUNIT ALPHA"/>
    <property type="match status" value="1"/>
</dbReference>
<dbReference type="GO" id="GO:0004222">
    <property type="term" value="F:metalloendopeptidase activity"/>
    <property type="evidence" value="ECO:0007669"/>
    <property type="project" value="InterPro"/>
</dbReference>
<accession>A0A2M7Q987</accession>
<dbReference type="InterPro" id="IPR011765">
    <property type="entry name" value="Pept_M16_N"/>
</dbReference>
<dbReference type="InterPro" id="IPR050361">
    <property type="entry name" value="MPP/UQCRC_Complex"/>
</dbReference>
<dbReference type="GO" id="GO:0046872">
    <property type="term" value="F:metal ion binding"/>
    <property type="evidence" value="ECO:0007669"/>
    <property type="project" value="InterPro"/>
</dbReference>
<protein>
    <recommendedName>
        <fullName evidence="7">Insulinase family protein</fullName>
    </recommendedName>
</protein>
<dbReference type="Gene3D" id="3.30.830.10">
    <property type="entry name" value="Metalloenzyme, LuxS/M16 peptidase-like"/>
    <property type="match status" value="2"/>
</dbReference>
<evidence type="ECO:0000259" key="4">
    <source>
        <dbReference type="Pfam" id="PF05193"/>
    </source>
</evidence>
<proteinExistence type="inferred from homology"/>
<dbReference type="GO" id="GO:0006508">
    <property type="term" value="P:proteolysis"/>
    <property type="evidence" value="ECO:0007669"/>
    <property type="project" value="InterPro"/>
</dbReference>
<dbReference type="SUPFAM" id="SSF63411">
    <property type="entry name" value="LuxS/MPP-like metallohydrolase"/>
    <property type="match status" value="2"/>
</dbReference>
<dbReference type="InterPro" id="IPR011249">
    <property type="entry name" value="Metalloenz_LuxS/M16"/>
</dbReference>
<dbReference type="InterPro" id="IPR007863">
    <property type="entry name" value="Peptidase_M16_C"/>
</dbReference>
<feature type="domain" description="Peptidase M16 N-terminal" evidence="3">
    <location>
        <begin position="21"/>
        <end position="161"/>
    </location>
</feature>
<feature type="domain" description="Peptidase M16 C-terminal" evidence="4">
    <location>
        <begin position="168"/>
        <end position="345"/>
    </location>
</feature>
<comment type="caution">
    <text evidence="5">The sequence shown here is derived from an EMBL/GenBank/DDBJ whole genome shotgun (WGS) entry which is preliminary data.</text>
</comment>
<dbReference type="PROSITE" id="PS00143">
    <property type="entry name" value="INSULINASE"/>
    <property type="match status" value="1"/>
</dbReference>
<reference evidence="6" key="1">
    <citation type="submission" date="2017-09" db="EMBL/GenBank/DDBJ databases">
        <title>Depth-based differentiation of microbial function through sediment-hosted aquifers and enrichment of novel symbionts in the deep terrestrial subsurface.</title>
        <authorList>
            <person name="Probst A.J."/>
            <person name="Ladd B."/>
            <person name="Jarett J.K."/>
            <person name="Geller-Mcgrath D.E."/>
            <person name="Sieber C.M.K."/>
            <person name="Emerson J.B."/>
            <person name="Anantharaman K."/>
            <person name="Thomas B.C."/>
            <person name="Malmstrom R."/>
            <person name="Stieglmeier M."/>
            <person name="Klingl A."/>
            <person name="Woyke T."/>
            <person name="Ryan C.M."/>
            <person name="Banfield J.F."/>
        </authorList>
    </citation>
    <scope>NUCLEOTIDE SEQUENCE [LARGE SCALE GENOMIC DNA]</scope>
</reference>
<evidence type="ECO:0000256" key="1">
    <source>
        <dbReference type="ARBA" id="ARBA00007261"/>
    </source>
</evidence>
<dbReference type="AlphaFoldDB" id="A0A2M7Q987"/>
<dbReference type="InterPro" id="IPR001431">
    <property type="entry name" value="Pept_M16_Zn_BS"/>
</dbReference>
<evidence type="ECO:0000256" key="2">
    <source>
        <dbReference type="RuleBase" id="RU004447"/>
    </source>
</evidence>
<name>A0A2M7Q987_9BACT</name>
<evidence type="ECO:0000259" key="3">
    <source>
        <dbReference type="Pfam" id="PF00675"/>
    </source>
</evidence>
<evidence type="ECO:0000313" key="6">
    <source>
        <dbReference type="Proteomes" id="UP000230973"/>
    </source>
</evidence>
<dbReference type="Pfam" id="PF05193">
    <property type="entry name" value="Peptidase_M16_C"/>
    <property type="match status" value="1"/>
</dbReference>
<dbReference type="PANTHER" id="PTHR11851">
    <property type="entry name" value="METALLOPROTEASE"/>
    <property type="match status" value="1"/>
</dbReference>
<sequence length="427" mass="48056">MNFRKIKLKNGIRVMMVPHADTAAVTVLALYEVGSRYENAALSGASHFIEHLMFKGTSRRPTTLDISRDLDSVGADYNAFTSKDYTGYYVKLQSGRIGLAVDLLEDMIYHSSFRASDMNSERQVILEELRMYEDNPMMLVEELVEEELYRGSPLGQRIGGTVESVSGLSRSDLLGIRGRYYVPSRTVLAIAGQFDEAKTIDLLEDTFGRVRAVGRGRGYKRFDSARAGFHHPRIRVERRDTEQVQVAISFPAFGYGDPDLPAAKVMSTILGGTMSSRLFTTVREKEGLCYFIRSQVNPYQDVGDVTIQSGLSKERVELALRLTFREIERLVRRGVTAAELKLAQEYIRGRTLLALEDSSHLADWFAKQELLTRRTETPDERLAKIRAVSRADVQRVAGKVFRRNRLAMSVIGPFDGPESFLATADEL</sequence>
<evidence type="ECO:0000313" key="5">
    <source>
        <dbReference type="EMBL" id="PIY62124.1"/>
    </source>
</evidence>
<dbReference type="EMBL" id="PFLC01000052">
    <property type="protein sequence ID" value="PIY62124.1"/>
    <property type="molecule type" value="Genomic_DNA"/>
</dbReference>
<gene>
    <name evidence="5" type="ORF">COY93_03865</name>
</gene>